<dbReference type="GO" id="GO:0015074">
    <property type="term" value="P:DNA integration"/>
    <property type="evidence" value="ECO:0007669"/>
    <property type="project" value="UniProtKB-KW"/>
</dbReference>
<reference evidence="6 7" key="1">
    <citation type="submission" date="2021-01" db="EMBL/GenBank/DDBJ databases">
        <title>Whole genome shotgun sequence of Catellatospora citrea NBRC 14495.</title>
        <authorList>
            <person name="Komaki H."/>
            <person name="Tamura T."/>
        </authorList>
    </citation>
    <scope>NUCLEOTIDE SEQUENCE [LARGE SCALE GENOMIC DNA]</scope>
    <source>
        <strain evidence="6 7">NBRC 14495</strain>
    </source>
</reference>
<dbReference type="InterPro" id="IPR050808">
    <property type="entry name" value="Phage_Integrase"/>
</dbReference>
<dbReference type="InterPro" id="IPR011010">
    <property type="entry name" value="DNA_brk_join_enz"/>
</dbReference>
<dbReference type="InterPro" id="IPR002104">
    <property type="entry name" value="Integrase_catalytic"/>
</dbReference>
<name>A0A8J3P059_9ACTN</name>
<keyword evidence="3" id="KW-0238">DNA-binding</keyword>
<evidence type="ECO:0000256" key="3">
    <source>
        <dbReference type="ARBA" id="ARBA00023125"/>
    </source>
</evidence>
<evidence type="ECO:0000313" key="6">
    <source>
        <dbReference type="EMBL" id="GIF98997.1"/>
    </source>
</evidence>
<evidence type="ECO:0000313" key="7">
    <source>
        <dbReference type="Proteomes" id="UP000659904"/>
    </source>
</evidence>
<sequence length="365" mass="41183">MAWIEQARNRYRVRFRHAGMIYTDSTYTDRAKAEERLNTLGEGIRRRAALFEPGPAPLLKQWVPIWMNSRLVGEAAAARDECLLRVHILPRFGNTRMSAIDMLAAQLFAKQLRRRLARSSVITILALLRTVLRDAVRQRLLLVDPLAHVEVPAEAATERPVLTQDQVWALACRMPTQRLKTMIVTAAGTGMRFGELAALAPAAISLDTYRLHIDPDVGSLHEVAGKRWLGPPKPPSGARKIYLPPYLLEGLQPLANGTRTEPMFRAAGGGLLWRTTFAARVWRPACDGDAARGWEPFLPGLQFNDLRSTHLTWMDEDHINDVVKAKRMGHRLRDVRENYATVTDPMARPLLEALQRRWQASGATW</sequence>
<keyword evidence="7" id="KW-1185">Reference proteome</keyword>
<dbReference type="EMBL" id="BONH01000018">
    <property type="protein sequence ID" value="GIF98997.1"/>
    <property type="molecule type" value="Genomic_DNA"/>
</dbReference>
<dbReference type="AlphaFoldDB" id="A0A8J3P059"/>
<dbReference type="PANTHER" id="PTHR30629:SF2">
    <property type="entry name" value="PROPHAGE INTEGRASE INTS-RELATED"/>
    <property type="match status" value="1"/>
</dbReference>
<keyword evidence="2" id="KW-0229">DNA integration</keyword>
<dbReference type="InterPro" id="IPR013762">
    <property type="entry name" value="Integrase-like_cat_sf"/>
</dbReference>
<comment type="similarity">
    <text evidence="1">Belongs to the 'phage' integrase family.</text>
</comment>
<dbReference type="GO" id="GO:0003677">
    <property type="term" value="F:DNA binding"/>
    <property type="evidence" value="ECO:0007669"/>
    <property type="project" value="UniProtKB-KW"/>
</dbReference>
<feature type="domain" description="Tyr recombinase" evidence="5">
    <location>
        <begin position="157"/>
        <end position="352"/>
    </location>
</feature>
<dbReference type="RefSeq" id="WP_120318990.1">
    <property type="nucleotide sequence ID" value="NZ_BONH01000018.1"/>
</dbReference>
<comment type="caution">
    <text evidence="6">The sequence shown here is derived from an EMBL/GenBank/DDBJ whole genome shotgun (WGS) entry which is preliminary data.</text>
</comment>
<dbReference type="GO" id="GO:0006310">
    <property type="term" value="P:DNA recombination"/>
    <property type="evidence" value="ECO:0007669"/>
    <property type="project" value="UniProtKB-KW"/>
</dbReference>
<dbReference type="InterPro" id="IPR010998">
    <property type="entry name" value="Integrase_recombinase_N"/>
</dbReference>
<dbReference type="PROSITE" id="PS51898">
    <property type="entry name" value="TYR_RECOMBINASE"/>
    <property type="match status" value="1"/>
</dbReference>
<evidence type="ECO:0000256" key="4">
    <source>
        <dbReference type="ARBA" id="ARBA00023172"/>
    </source>
</evidence>
<evidence type="ECO:0000259" key="5">
    <source>
        <dbReference type="PROSITE" id="PS51898"/>
    </source>
</evidence>
<dbReference type="Gene3D" id="1.10.150.130">
    <property type="match status" value="1"/>
</dbReference>
<dbReference type="Proteomes" id="UP000659904">
    <property type="component" value="Unassembled WGS sequence"/>
</dbReference>
<protein>
    <submittedName>
        <fullName evidence="6">DMT family permease</fullName>
    </submittedName>
</protein>
<dbReference type="PANTHER" id="PTHR30629">
    <property type="entry name" value="PROPHAGE INTEGRASE"/>
    <property type="match status" value="1"/>
</dbReference>
<evidence type="ECO:0000256" key="2">
    <source>
        <dbReference type="ARBA" id="ARBA00022908"/>
    </source>
</evidence>
<gene>
    <name evidence="6" type="ORF">Cci01nite_40910</name>
</gene>
<evidence type="ECO:0000256" key="1">
    <source>
        <dbReference type="ARBA" id="ARBA00008857"/>
    </source>
</evidence>
<organism evidence="6 7">
    <name type="scientific">Catellatospora citrea</name>
    <dbReference type="NCBI Taxonomy" id="53366"/>
    <lineage>
        <taxon>Bacteria</taxon>
        <taxon>Bacillati</taxon>
        <taxon>Actinomycetota</taxon>
        <taxon>Actinomycetes</taxon>
        <taxon>Micromonosporales</taxon>
        <taxon>Micromonosporaceae</taxon>
        <taxon>Catellatospora</taxon>
    </lineage>
</organism>
<keyword evidence="4" id="KW-0233">DNA recombination</keyword>
<proteinExistence type="inferred from homology"/>
<dbReference type="Gene3D" id="1.10.443.10">
    <property type="entry name" value="Intergrase catalytic core"/>
    <property type="match status" value="1"/>
</dbReference>
<dbReference type="SUPFAM" id="SSF56349">
    <property type="entry name" value="DNA breaking-rejoining enzymes"/>
    <property type="match status" value="1"/>
</dbReference>
<accession>A0A8J3P059</accession>